<evidence type="ECO:0000256" key="3">
    <source>
        <dbReference type="ARBA" id="ARBA00022692"/>
    </source>
</evidence>
<keyword evidence="3 6" id="KW-0812">Transmembrane</keyword>
<sequence length="224" mass="25191">MSNTALTANNVPTLSMRQLMFRRFCRNRVALVSAIVLVVMYLSMIFAGFVSPYSPSRSDTLYLTAPPQVIRFIDANGNFSFRPFVYRMEGKRDLRTLTFVYEEDLNQRDEIFLFVKGDEYTFLGMTFDRHLFGTKEGTIYLLGTDLRGRDMLSRIIYGSRVTLTIGIVGVALMITLGALIGALSGYIGGFFDTAVQRVIEVFRLFPPIPLWLALAAAVPPQLPS</sequence>
<dbReference type="InterPro" id="IPR035906">
    <property type="entry name" value="MetI-like_sf"/>
</dbReference>
<reference evidence="8" key="1">
    <citation type="submission" date="2018-06" db="EMBL/GenBank/DDBJ databases">
        <authorList>
            <person name="Zhirakovskaya E."/>
        </authorList>
    </citation>
    <scope>NUCLEOTIDE SEQUENCE</scope>
</reference>
<dbReference type="SUPFAM" id="SSF161098">
    <property type="entry name" value="MetI-like"/>
    <property type="match status" value="1"/>
</dbReference>
<dbReference type="AlphaFoldDB" id="A0A3B0TKP5"/>
<dbReference type="Pfam" id="PF12911">
    <property type="entry name" value="OppC_N"/>
    <property type="match status" value="1"/>
</dbReference>
<evidence type="ECO:0000256" key="5">
    <source>
        <dbReference type="ARBA" id="ARBA00023136"/>
    </source>
</evidence>
<evidence type="ECO:0000256" key="4">
    <source>
        <dbReference type="ARBA" id="ARBA00022989"/>
    </source>
</evidence>
<keyword evidence="5 6" id="KW-0472">Membrane</keyword>
<dbReference type="PANTHER" id="PTHR43386:SF1">
    <property type="entry name" value="D,D-DIPEPTIDE TRANSPORT SYSTEM PERMEASE PROTEIN DDPC-RELATED"/>
    <property type="match status" value="1"/>
</dbReference>
<feature type="transmembrane region" description="Helical" evidence="6">
    <location>
        <begin position="29"/>
        <end position="50"/>
    </location>
</feature>
<gene>
    <name evidence="8" type="ORF">MNBD_ALPHA11-1686</name>
</gene>
<evidence type="ECO:0000259" key="7">
    <source>
        <dbReference type="Pfam" id="PF12911"/>
    </source>
</evidence>
<dbReference type="InterPro" id="IPR025966">
    <property type="entry name" value="OppC_N"/>
</dbReference>
<protein>
    <submittedName>
        <fullName evidence="8">Dipeptide transport system permease protein DppC (TC 3.A.1.5.2)</fullName>
    </submittedName>
</protein>
<dbReference type="GO" id="GO:0005886">
    <property type="term" value="C:plasma membrane"/>
    <property type="evidence" value="ECO:0007669"/>
    <property type="project" value="UniProtKB-SubCell"/>
</dbReference>
<name>A0A3B0TKP5_9ZZZZ</name>
<dbReference type="EMBL" id="UOEQ01000132">
    <property type="protein sequence ID" value="VAW17310.1"/>
    <property type="molecule type" value="Genomic_DNA"/>
</dbReference>
<organism evidence="8">
    <name type="scientific">hydrothermal vent metagenome</name>
    <dbReference type="NCBI Taxonomy" id="652676"/>
    <lineage>
        <taxon>unclassified sequences</taxon>
        <taxon>metagenomes</taxon>
        <taxon>ecological metagenomes</taxon>
    </lineage>
</organism>
<keyword evidence="4 6" id="KW-1133">Transmembrane helix</keyword>
<evidence type="ECO:0000256" key="1">
    <source>
        <dbReference type="ARBA" id="ARBA00004651"/>
    </source>
</evidence>
<proteinExistence type="predicted"/>
<dbReference type="InterPro" id="IPR050366">
    <property type="entry name" value="BP-dependent_transpt_permease"/>
</dbReference>
<feature type="transmembrane region" description="Helical" evidence="6">
    <location>
        <begin position="161"/>
        <end position="189"/>
    </location>
</feature>
<accession>A0A3B0TKP5</accession>
<evidence type="ECO:0000313" key="8">
    <source>
        <dbReference type="EMBL" id="VAW17310.1"/>
    </source>
</evidence>
<dbReference type="PANTHER" id="PTHR43386">
    <property type="entry name" value="OLIGOPEPTIDE TRANSPORT SYSTEM PERMEASE PROTEIN APPC"/>
    <property type="match status" value="1"/>
</dbReference>
<keyword evidence="2" id="KW-0813">Transport</keyword>
<comment type="subcellular location">
    <subcellularLocation>
        <location evidence="1">Cell membrane</location>
        <topology evidence="1">Multi-pass membrane protein</topology>
    </subcellularLocation>
</comment>
<feature type="non-terminal residue" evidence="8">
    <location>
        <position position="224"/>
    </location>
</feature>
<evidence type="ECO:0000256" key="2">
    <source>
        <dbReference type="ARBA" id="ARBA00022448"/>
    </source>
</evidence>
<feature type="domain" description="Oligopeptide transport permease C-like N-terminal" evidence="7">
    <location>
        <begin position="15"/>
        <end position="67"/>
    </location>
</feature>
<evidence type="ECO:0000256" key="6">
    <source>
        <dbReference type="SAM" id="Phobius"/>
    </source>
</evidence>